<proteinExistence type="predicted"/>
<dbReference type="InterPro" id="IPR012341">
    <property type="entry name" value="6hp_glycosidase-like_sf"/>
</dbReference>
<dbReference type="Gene3D" id="1.50.10.10">
    <property type="match status" value="1"/>
</dbReference>
<dbReference type="AlphaFoldDB" id="A0A9W6ZYY4"/>
<dbReference type="Proteomes" id="UP001165085">
    <property type="component" value="Unassembled WGS sequence"/>
</dbReference>
<sequence length="771" mass="84666">MIERLLLLLFVLPVIANGCTTSRTLTNSTDGDTTCLSNRFLYMLVDREGRLTFGGSILGDGSDDDAEVGSITLDPLPASIDVDSGEGYVQVNSGFGDSDMHDTITITLSEDDRFFEVTTSTNGNPSLTIPFYRNFLFKTSSITAFYEGGPVQMKDANKDEGFFYSGENLLRVYSLGAEGGDVSDTIPSRALNAGVDIMFEEEASKSIIISGSSNLDDEEYLSGFKTVLIGDLPSGKMDVWGAELDVSASASAHSSTSTSSFKLGATNRDLPSLSIPQDWSPSSLPLVDLQSYLTGIYASPVGCLCTHVNQVEEGQTLGQIATTIARPDRGYSDTYNYFDPDNYISTSAILLSMEPYLQAEVKKVLMRNGDMMNTTTGQLPHHFEGANPVYQALSGEIQTGPNVFWVMSCFNYAKTSGDLDWLKSYMPTLRTATNFLYDLFQEDADFKLASVPGSLMVDVFLRSNYTSDTNAMLVGFFREFADAEEATGNSTGAEDLRDLADDISEALMAHLWDTADDDHFITQLNPDGTTRDFVDYDSNLMATAHQVTNAEQAKKVLARVDSGQCRKGVTFVSEVWYGEDDTTGGNTGDSWCAMGRHAWFDSLSRKLYDTYENFEALILDPLQTHLTESTFLHERLACDGTQQQNRTAMYFEYPSVTAMITMKIKYGLEPGLTDLKVHPFYSSSPVFRWQAENILVDFSPAEVTLSLARGLHAEDTAETTISLTKLLADSDFSVKNNCENEVQEVQSDSTGSLEFDTTMGLKCEVTIKAMA</sequence>
<dbReference type="GO" id="GO:0005975">
    <property type="term" value="P:carbohydrate metabolic process"/>
    <property type="evidence" value="ECO:0007669"/>
    <property type="project" value="InterPro"/>
</dbReference>
<accession>A0A9W6ZYY4</accession>
<evidence type="ECO:0000313" key="2">
    <source>
        <dbReference type="EMBL" id="GMH59019.1"/>
    </source>
</evidence>
<protein>
    <submittedName>
        <fullName evidence="2">Uncharacterized protein</fullName>
    </submittedName>
</protein>
<feature type="chain" id="PRO_5040831198" evidence="1">
    <location>
        <begin position="17"/>
        <end position="771"/>
    </location>
</feature>
<dbReference type="SUPFAM" id="SSF48208">
    <property type="entry name" value="Six-hairpin glycosidases"/>
    <property type="match status" value="1"/>
</dbReference>
<reference evidence="3" key="1">
    <citation type="journal article" date="2023" name="Commun. Biol.">
        <title>Genome analysis of Parmales, the sister group of diatoms, reveals the evolutionary specialization of diatoms from phago-mixotrophs to photoautotrophs.</title>
        <authorList>
            <person name="Ban H."/>
            <person name="Sato S."/>
            <person name="Yoshikawa S."/>
            <person name="Yamada K."/>
            <person name="Nakamura Y."/>
            <person name="Ichinomiya M."/>
            <person name="Sato N."/>
            <person name="Blanc-Mathieu R."/>
            <person name="Endo H."/>
            <person name="Kuwata A."/>
            <person name="Ogata H."/>
        </authorList>
    </citation>
    <scope>NUCLEOTIDE SEQUENCE [LARGE SCALE GENOMIC DNA]</scope>
    <source>
        <strain evidence="3">NIES 3701</strain>
    </source>
</reference>
<evidence type="ECO:0000313" key="3">
    <source>
        <dbReference type="Proteomes" id="UP001165085"/>
    </source>
</evidence>
<dbReference type="InterPro" id="IPR008928">
    <property type="entry name" value="6-hairpin_glycosidase_sf"/>
</dbReference>
<dbReference type="OrthoDB" id="189842at2759"/>
<keyword evidence="3" id="KW-1185">Reference proteome</keyword>
<evidence type="ECO:0000256" key="1">
    <source>
        <dbReference type="SAM" id="SignalP"/>
    </source>
</evidence>
<gene>
    <name evidence="2" type="ORF">TrST_g10265</name>
</gene>
<keyword evidence="1" id="KW-0732">Signal</keyword>
<dbReference type="EMBL" id="BRXY01000056">
    <property type="protein sequence ID" value="GMH59019.1"/>
    <property type="molecule type" value="Genomic_DNA"/>
</dbReference>
<feature type="signal peptide" evidence="1">
    <location>
        <begin position="1"/>
        <end position="16"/>
    </location>
</feature>
<comment type="caution">
    <text evidence="2">The sequence shown here is derived from an EMBL/GenBank/DDBJ whole genome shotgun (WGS) entry which is preliminary data.</text>
</comment>
<name>A0A9W6ZYY4_9STRA</name>
<organism evidence="2 3">
    <name type="scientific">Triparma strigata</name>
    <dbReference type="NCBI Taxonomy" id="1606541"/>
    <lineage>
        <taxon>Eukaryota</taxon>
        <taxon>Sar</taxon>
        <taxon>Stramenopiles</taxon>
        <taxon>Ochrophyta</taxon>
        <taxon>Bolidophyceae</taxon>
        <taxon>Parmales</taxon>
        <taxon>Triparmaceae</taxon>
        <taxon>Triparma</taxon>
    </lineage>
</organism>